<dbReference type="PANTHER" id="PTHR46737:SF2">
    <property type="entry name" value="OS02G0827600 PROTEIN"/>
    <property type="match status" value="1"/>
</dbReference>
<dbReference type="EnsemblPlants" id="EMT10405">
    <property type="protein sequence ID" value="EMT10405"/>
    <property type="gene ID" value="F775_31016"/>
</dbReference>
<dbReference type="InterPro" id="IPR021920">
    <property type="entry name" value="DUF3531"/>
</dbReference>
<evidence type="ECO:0000313" key="1">
    <source>
        <dbReference type="EnsemblPlants" id="EMT10405"/>
    </source>
</evidence>
<protein>
    <submittedName>
        <fullName evidence="1">Uncharacterized protein</fullName>
    </submittedName>
</protein>
<accession>M8B9U4</accession>
<organism evidence="1">
    <name type="scientific">Aegilops tauschii</name>
    <name type="common">Tausch's goatgrass</name>
    <name type="synonym">Aegilops squarrosa</name>
    <dbReference type="NCBI Taxonomy" id="37682"/>
    <lineage>
        <taxon>Eukaryota</taxon>
        <taxon>Viridiplantae</taxon>
        <taxon>Streptophyta</taxon>
        <taxon>Embryophyta</taxon>
        <taxon>Tracheophyta</taxon>
        <taxon>Spermatophyta</taxon>
        <taxon>Magnoliopsida</taxon>
        <taxon>Liliopsida</taxon>
        <taxon>Poales</taxon>
        <taxon>Poaceae</taxon>
        <taxon>BOP clade</taxon>
        <taxon>Pooideae</taxon>
        <taxon>Triticodae</taxon>
        <taxon>Triticeae</taxon>
        <taxon>Triticinae</taxon>
        <taxon>Aegilops</taxon>
    </lineage>
</organism>
<dbReference type="Pfam" id="PF12049">
    <property type="entry name" value="DUF3531"/>
    <property type="match status" value="1"/>
</dbReference>
<proteinExistence type="predicted"/>
<sequence>MPRAHLAVTMPLLAPAAKTLFLSRLQPPTSPRLHLRRATATAAGGRGDGASAAVLENACRDDEEMRAILGDSIGNPELMKQRIQERVRAKGREGFNRPKTGSVAAFKVSFRDFNPLNAFIWFELFGEPTDRDVDLLGGVKKPPPCLDGNCFFSGYSGLLANSMLDFDPSYDSEEASAVMPSSFHDISDVEFQDSWGRVWVDLGTSDHLGLDVLLNCLTQLSSELVSVPAIVPNGQEHRGSLAAFLSREDAFAKKVDEIFTSLELKVASFASGVKSVQ</sequence>
<dbReference type="PANTHER" id="PTHR46737">
    <property type="entry name" value="OS02G0827600 PROTEIN"/>
    <property type="match status" value="1"/>
</dbReference>
<name>M8B9U4_AEGTA</name>
<dbReference type="AlphaFoldDB" id="M8B9U4"/>
<reference evidence="1" key="1">
    <citation type="submission" date="2015-06" db="UniProtKB">
        <authorList>
            <consortium name="EnsemblPlants"/>
        </authorList>
    </citation>
    <scope>IDENTIFICATION</scope>
</reference>